<name>A0ABT0Z3G6_9FLAO</name>
<organism evidence="4 5">
    <name type="scientific">Gramella jeungdoensis</name>
    <dbReference type="NCBI Taxonomy" id="708091"/>
    <lineage>
        <taxon>Bacteria</taxon>
        <taxon>Pseudomonadati</taxon>
        <taxon>Bacteroidota</taxon>
        <taxon>Flavobacteriia</taxon>
        <taxon>Flavobacteriales</taxon>
        <taxon>Flavobacteriaceae</taxon>
        <taxon>Christiangramia</taxon>
    </lineage>
</organism>
<feature type="domain" description="Tyr recombinase" evidence="3">
    <location>
        <begin position="196"/>
        <end position="500"/>
    </location>
</feature>
<dbReference type="Proteomes" id="UP001155077">
    <property type="component" value="Unassembled WGS sequence"/>
</dbReference>
<keyword evidence="5" id="KW-1185">Reference proteome</keyword>
<evidence type="ECO:0000256" key="2">
    <source>
        <dbReference type="ARBA" id="ARBA00023172"/>
    </source>
</evidence>
<reference evidence="4" key="1">
    <citation type="submission" date="2022-06" db="EMBL/GenBank/DDBJ databases">
        <title>Gramella sediminis sp. nov., isolated from deep-sea sediment of the Indian Ocean.</title>
        <authorList>
            <person name="Yang L."/>
        </authorList>
    </citation>
    <scope>NUCLEOTIDE SEQUENCE</scope>
    <source>
        <strain evidence="4">HMD3159</strain>
    </source>
</reference>
<evidence type="ECO:0000313" key="5">
    <source>
        <dbReference type="Proteomes" id="UP001155077"/>
    </source>
</evidence>
<dbReference type="InterPro" id="IPR011010">
    <property type="entry name" value="DNA_brk_join_enz"/>
</dbReference>
<evidence type="ECO:0000259" key="3">
    <source>
        <dbReference type="PROSITE" id="PS51898"/>
    </source>
</evidence>
<dbReference type="InterPro" id="IPR035386">
    <property type="entry name" value="Arm-DNA-bind_5"/>
</dbReference>
<dbReference type="Pfam" id="PF13102">
    <property type="entry name" value="Phage_int_SAM_5"/>
    <property type="match status" value="1"/>
</dbReference>
<evidence type="ECO:0000256" key="1">
    <source>
        <dbReference type="ARBA" id="ARBA00023125"/>
    </source>
</evidence>
<dbReference type="InterPro" id="IPR002104">
    <property type="entry name" value="Integrase_catalytic"/>
</dbReference>
<dbReference type="Pfam" id="PF00589">
    <property type="entry name" value="Phage_integrase"/>
    <property type="match status" value="1"/>
</dbReference>
<protein>
    <submittedName>
        <fullName evidence="4">Site-specific integrase</fullName>
    </submittedName>
</protein>
<evidence type="ECO:0000313" key="4">
    <source>
        <dbReference type="EMBL" id="MCM8570262.1"/>
    </source>
</evidence>
<dbReference type="Gene3D" id="1.10.443.10">
    <property type="entry name" value="Intergrase catalytic core"/>
    <property type="match status" value="1"/>
</dbReference>
<sequence length="507" mass="60066">MSASHKIIGVPTKKNPNLLMLKYQRIKDRKRKLKSLKIKVHKSNWNEEKQFVYKKEPNAELYNEKIQEALKDAFTEGDEYLKKKEAKEPINLIEFGEKVIDSIHTISTKRSKIHALNKLQEYLALEGRKDIPLEDIDILFVRGYYSWLLNIHKVEPSTANEYVTVFKYIINQAIEAGIVTYNPHPFAGLKKKKVTKKYNVLDDKELVKLMEFEPQFKSQKDFHRLFFCMMHLAGIRISDILLLQFKNVFKDGDKYYIAYNIKKTGVFVQTRLTLDALQYLFYFVKRYSKGYDKKFRDFSKEKSMLLSQMADYEMQLEEYKDIDEVYKFDALQWEYHQLKNEGKDVEWGDLVNQYVQREKKHNELKYNLMMAKEALVKHNHTMYTYLGEELMKVKKTKPNDTIIPFMNDHYNGETILSEEQTERLHNFKVQSNNTLKSLKRKAKIEGKLSNHMARHIFAQRLFLSGANIHYISMALGHSSLTNTEKYREQLVTSEAMDVTEEFALSFY</sequence>
<dbReference type="Gene3D" id="1.10.150.130">
    <property type="match status" value="1"/>
</dbReference>
<accession>A0ABT0Z3G6</accession>
<dbReference type="InterPro" id="IPR013762">
    <property type="entry name" value="Integrase-like_cat_sf"/>
</dbReference>
<dbReference type="EMBL" id="JAMSCK010000004">
    <property type="protein sequence ID" value="MCM8570262.1"/>
    <property type="molecule type" value="Genomic_DNA"/>
</dbReference>
<keyword evidence="2" id="KW-0233">DNA recombination</keyword>
<proteinExistence type="predicted"/>
<dbReference type="SUPFAM" id="SSF56349">
    <property type="entry name" value="DNA breaking-rejoining enzymes"/>
    <property type="match status" value="2"/>
</dbReference>
<dbReference type="PROSITE" id="PS51898">
    <property type="entry name" value="TYR_RECOMBINASE"/>
    <property type="match status" value="1"/>
</dbReference>
<dbReference type="InterPro" id="IPR010998">
    <property type="entry name" value="Integrase_recombinase_N"/>
</dbReference>
<keyword evidence="1" id="KW-0238">DNA-binding</keyword>
<dbReference type="Pfam" id="PF17293">
    <property type="entry name" value="Arm-DNA-bind_5"/>
    <property type="match status" value="1"/>
</dbReference>
<gene>
    <name evidence="4" type="ORF">NE848_12785</name>
</gene>
<dbReference type="InterPro" id="IPR025269">
    <property type="entry name" value="SAM-like_dom"/>
</dbReference>
<comment type="caution">
    <text evidence="4">The sequence shown here is derived from an EMBL/GenBank/DDBJ whole genome shotgun (WGS) entry which is preliminary data.</text>
</comment>